<evidence type="ECO:0000313" key="5">
    <source>
        <dbReference type="EMBL" id="PLA77074.1"/>
    </source>
</evidence>
<dbReference type="Proteomes" id="UP000234579">
    <property type="component" value="Unassembled WGS sequence"/>
</dbReference>
<sequence>MIWNFTERVIYLNDSWKLVSLDNSTGFNFVHFKPVHGVDVEVKTIGDFPYITRTALNNGVNGFLDAEAVNESNINKGNCISFGAETGRFFYQKVDFVAGNKMYGLYHSELTEKSGIILIACLTKALSSMFAYGFGMIPKRIEGKRIKLPVKSDGNVDFGYLESMYDSLVDSLSLPSLTTKKTIHSLDLNSKSWKQFKVSDILTVDSGVRLTKENMVKGDIPFIGASSSGNGITNWVSNKNKSLDSNVLGVNYNGSVVDNFYHPYKALFSDDVKRIHIKDKSVDANIYKYIFLKVAFLQHKEQYQYGYKFDANRMKNQKLVLPVDDNGNPDWQFMEDYIKSMPNGDLL</sequence>
<keyword evidence="5" id="KW-0378">Hydrolase</keyword>
<dbReference type="Gene3D" id="3.90.220.20">
    <property type="entry name" value="DNA methylase specificity domains"/>
    <property type="match status" value="2"/>
</dbReference>
<protein>
    <submittedName>
        <fullName evidence="5">Restriction endonuclease</fullName>
    </submittedName>
</protein>
<gene>
    <name evidence="5" type="ORF">CYR79_02775</name>
</gene>
<keyword evidence="5" id="KW-0540">Nuclease</keyword>
<dbReference type="Pfam" id="PF01420">
    <property type="entry name" value="Methylase_S"/>
    <property type="match status" value="2"/>
</dbReference>
<feature type="domain" description="Type I restriction modification DNA specificity" evidence="4">
    <location>
        <begin position="191"/>
        <end position="339"/>
    </location>
</feature>
<comment type="caution">
    <text evidence="5">The sequence shown here is derived from an EMBL/GenBank/DDBJ whole genome shotgun (WGS) entry which is preliminary data.</text>
</comment>
<keyword evidence="3" id="KW-0238">DNA-binding</keyword>
<dbReference type="EMBL" id="PKGI01000014">
    <property type="protein sequence ID" value="PLA77074.1"/>
    <property type="molecule type" value="Genomic_DNA"/>
</dbReference>
<name>A0A2I2ACG5_9LACO</name>
<dbReference type="GO" id="GO:0009307">
    <property type="term" value="P:DNA restriction-modification system"/>
    <property type="evidence" value="ECO:0007669"/>
    <property type="project" value="UniProtKB-KW"/>
</dbReference>
<comment type="similarity">
    <text evidence="1">Belongs to the type-I restriction system S methylase family.</text>
</comment>
<evidence type="ECO:0000313" key="6">
    <source>
        <dbReference type="Proteomes" id="UP000234579"/>
    </source>
</evidence>
<dbReference type="SUPFAM" id="SSF116734">
    <property type="entry name" value="DNA methylase specificity domain"/>
    <property type="match status" value="1"/>
</dbReference>
<organism evidence="5 6">
    <name type="scientific">Ligilactobacillus agilis</name>
    <dbReference type="NCBI Taxonomy" id="1601"/>
    <lineage>
        <taxon>Bacteria</taxon>
        <taxon>Bacillati</taxon>
        <taxon>Bacillota</taxon>
        <taxon>Bacilli</taxon>
        <taxon>Lactobacillales</taxon>
        <taxon>Lactobacillaceae</taxon>
        <taxon>Ligilactobacillus</taxon>
    </lineage>
</organism>
<evidence type="ECO:0000259" key="4">
    <source>
        <dbReference type="Pfam" id="PF01420"/>
    </source>
</evidence>
<evidence type="ECO:0000256" key="1">
    <source>
        <dbReference type="ARBA" id="ARBA00010923"/>
    </source>
</evidence>
<evidence type="ECO:0000256" key="3">
    <source>
        <dbReference type="ARBA" id="ARBA00023125"/>
    </source>
</evidence>
<dbReference type="GO" id="GO:0003677">
    <property type="term" value="F:DNA binding"/>
    <property type="evidence" value="ECO:0007669"/>
    <property type="project" value="UniProtKB-KW"/>
</dbReference>
<evidence type="ECO:0000256" key="2">
    <source>
        <dbReference type="ARBA" id="ARBA00022747"/>
    </source>
</evidence>
<feature type="domain" description="Type I restriction modification DNA specificity" evidence="4">
    <location>
        <begin position="46"/>
        <end position="166"/>
    </location>
</feature>
<dbReference type="GO" id="GO:0004519">
    <property type="term" value="F:endonuclease activity"/>
    <property type="evidence" value="ECO:0007669"/>
    <property type="project" value="UniProtKB-KW"/>
</dbReference>
<dbReference type="AlphaFoldDB" id="A0A2I2ACG5"/>
<proteinExistence type="inferred from homology"/>
<dbReference type="InterPro" id="IPR044946">
    <property type="entry name" value="Restrct_endonuc_typeI_TRD_sf"/>
</dbReference>
<accession>A0A2I2ACG5</accession>
<dbReference type="InterPro" id="IPR000055">
    <property type="entry name" value="Restrct_endonuc_typeI_TRD"/>
</dbReference>
<reference evidence="6" key="1">
    <citation type="submission" date="2017-12" db="EMBL/GenBank/DDBJ databases">
        <authorList>
            <person name="Christensen H."/>
        </authorList>
    </citation>
    <scope>NUCLEOTIDE SEQUENCE [LARGE SCALE GENOMIC DNA]</scope>
    <source>
        <strain evidence="6">268A</strain>
    </source>
</reference>
<keyword evidence="5" id="KW-0255">Endonuclease</keyword>
<keyword evidence="2" id="KW-0680">Restriction system</keyword>